<proteinExistence type="predicted"/>
<dbReference type="EMBL" id="JAINZZ010000064">
    <property type="protein sequence ID" value="MBY8882173.1"/>
    <property type="molecule type" value="Genomic_DNA"/>
</dbReference>
<dbReference type="PANTHER" id="PTHR43441">
    <property type="entry name" value="RIBOSOMAL-PROTEIN-SERINE ACETYLTRANSFERASE"/>
    <property type="match status" value="1"/>
</dbReference>
<evidence type="ECO:0000259" key="2">
    <source>
        <dbReference type="PROSITE" id="PS51186"/>
    </source>
</evidence>
<dbReference type="InterPro" id="IPR051908">
    <property type="entry name" value="Ribosomal_N-acetyltransferase"/>
</dbReference>
<comment type="caution">
    <text evidence="3">The sequence shown here is derived from an EMBL/GenBank/DDBJ whole genome shotgun (WGS) entry which is preliminary data.</text>
</comment>
<dbReference type="SUPFAM" id="SSF55729">
    <property type="entry name" value="Acyl-CoA N-acyltransferases (Nat)"/>
    <property type="match status" value="1"/>
</dbReference>
<dbReference type="Proteomes" id="UP000778578">
    <property type="component" value="Unassembled WGS sequence"/>
</dbReference>
<feature type="compositionally biased region" description="Basic and acidic residues" evidence="1">
    <location>
        <begin position="186"/>
        <end position="205"/>
    </location>
</feature>
<name>A0ABS7QG71_9ACTN</name>
<gene>
    <name evidence="3" type="ORF">K7862_31740</name>
</gene>
<dbReference type="Gene3D" id="3.40.630.30">
    <property type="match status" value="1"/>
</dbReference>
<dbReference type="InterPro" id="IPR000182">
    <property type="entry name" value="GNAT_dom"/>
</dbReference>
<dbReference type="RefSeq" id="WP_222968355.1">
    <property type="nucleotide sequence ID" value="NZ_JAINZZ010000064.1"/>
</dbReference>
<evidence type="ECO:0000313" key="4">
    <source>
        <dbReference type="Proteomes" id="UP000778578"/>
    </source>
</evidence>
<reference evidence="3 4" key="1">
    <citation type="submission" date="2021-08" db="EMBL/GenBank/DDBJ databases">
        <title>WGS of actinomycetes from Thailand.</title>
        <authorList>
            <person name="Thawai C."/>
        </authorList>
    </citation>
    <scope>NUCLEOTIDE SEQUENCE [LARGE SCALE GENOMIC DNA]</scope>
    <source>
        <strain evidence="3 4">PLK6-54</strain>
    </source>
</reference>
<dbReference type="PANTHER" id="PTHR43441:SF10">
    <property type="entry name" value="ACETYLTRANSFERASE"/>
    <property type="match status" value="1"/>
</dbReference>
<feature type="domain" description="N-acetyltransferase" evidence="2">
    <location>
        <begin position="26"/>
        <end position="200"/>
    </location>
</feature>
<dbReference type="PROSITE" id="PS51186">
    <property type="entry name" value="GNAT"/>
    <property type="match status" value="1"/>
</dbReference>
<feature type="region of interest" description="Disordered" evidence="1">
    <location>
        <begin position="182"/>
        <end position="205"/>
    </location>
</feature>
<protein>
    <submittedName>
        <fullName evidence="3">GNAT family N-acetyltransferase</fullName>
    </submittedName>
</protein>
<keyword evidence="4" id="KW-1185">Reference proteome</keyword>
<dbReference type="InterPro" id="IPR016181">
    <property type="entry name" value="Acyl_CoA_acyltransferase"/>
</dbReference>
<accession>A0ABS7QG71</accession>
<organism evidence="3 4">
    <name type="scientific">Actinacidiphila acidipaludis</name>
    <dbReference type="NCBI Taxonomy" id="2873382"/>
    <lineage>
        <taxon>Bacteria</taxon>
        <taxon>Bacillati</taxon>
        <taxon>Actinomycetota</taxon>
        <taxon>Actinomycetes</taxon>
        <taxon>Kitasatosporales</taxon>
        <taxon>Streptomycetaceae</taxon>
        <taxon>Actinacidiphila</taxon>
    </lineage>
</organism>
<sequence>MASVSRTPRFGVAFDIPPTTLTADDLLLRPFTEADEVGVAAAMGDGAILSWAAGLAVNAAEPADRARLWLVPRLAGWSSGVAPFAVADAGDGTLLGYVGLRDIHRAPDQAVAAYWTTPAARGRRVAARALDAAATWAFSPAADGGLGLHRISLDHAMANPASCRVATRAGFREEGVMRESFVAPDGTRHDSHLHARLAPDPRPDL</sequence>
<evidence type="ECO:0000256" key="1">
    <source>
        <dbReference type="SAM" id="MobiDB-lite"/>
    </source>
</evidence>
<evidence type="ECO:0000313" key="3">
    <source>
        <dbReference type="EMBL" id="MBY8882173.1"/>
    </source>
</evidence>
<dbReference type="Pfam" id="PF13302">
    <property type="entry name" value="Acetyltransf_3"/>
    <property type="match status" value="1"/>
</dbReference>